<protein>
    <submittedName>
        <fullName evidence="3">Uncharacterized protein</fullName>
    </submittedName>
</protein>
<name>A0A0D7AX89_9AGAR</name>
<evidence type="ECO:0000313" key="4">
    <source>
        <dbReference type="Proteomes" id="UP000054007"/>
    </source>
</evidence>
<sequence>MSQSVYYANWEDALSDEEDLDLIDDVATQPPLTQAPVGLGGDSDSEEDDEEDVPQLLDDSDDEYTESPATQDPGRGRYYVEEEEEEYITYPPNYPARYESLEAYITDREKKMRGGAEESQLLEESLPAQPANMEMEEGVENVKNESEDYHTAIVLEEHSASQDNNSNEDDIRIASQYDNDEDATQGDDVDMLPPQDPGFYFHGVEISIEEIETSDLFYQENAQPTFTMTLEKYAGGCRQDALRLAKYWYDAGYRCINERWVHCIFSPEELQKARETKRRERERRRELKRIYFARYPLFISQGLTEDQAVAKLEEIEAEAKDWDARYKRKWDDDEEEEEEEAALGSRMKRLRIEDPVASSSKASSSQRPTRGLGKVRRH</sequence>
<proteinExistence type="predicted"/>
<evidence type="ECO:0000313" key="3">
    <source>
        <dbReference type="EMBL" id="KIY62988.1"/>
    </source>
</evidence>
<keyword evidence="1" id="KW-0175">Coiled coil</keyword>
<feature type="compositionally biased region" description="Acidic residues" evidence="2">
    <location>
        <begin position="332"/>
        <end position="341"/>
    </location>
</feature>
<feature type="region of interest" description="Disordered" evidence="2">
    <location>
        <begin position="26"/>
        <end position="78"/>
    </location>
</feature>
<dbReference type="AlphaFoldDB" id="A0A0D7AX89"/>
<organism evidence="3 4">
    <name type="scientific">Cylindrobasidium torrendii FP15055 ss-10</name>
    <dbReference type="NCBI Taxonomy" id="1314674"/>
    <lineage>
        <taxon>Eukaryota</taxon>
        <taxon>Fungi</taxon>
        <taxon>Dikarya</taxon>
        <taxon>Basidiomycota</taxon>
        <taxon>Agaricomycotina</taxon>
        <taxon>Agaricomycetes</taxon>
        <taxon>Agaricomycetidae</taxon>
        <taxon>Agaricales</taxon>
        <taxon>Marasmiineae</taxon>
        <taxon>Physalacriaceae</taxon>
        <taxon>Cylindrobasidium</taxon>
    </lineage>
</organism>
<dbReference type="Proteomes" id="UP000054007">
    <property type="component" value="Unassembled WGS sequence"/>
</dbReference>
<feature type="region of interest" description="Disordered" evidence="2">
    <location>
        <begin position="327"/>
        <end position="378"/>
    </location>
</feature>
<gene>
    <name evidence="3" type="ORF">CYLTODRAFT_414344</name>
</gene>
<keyword evidence="4" id="KW-1185">Reference proteome</keyword>
<feature type="compositionally biased region" description="Acidic residues" evidence="2">
    <location>
        <begin position="43"/>
        <end position="65"/>
    </location>
</feature>
<reference evidence="3 4" key="1">
    <citation type="journal article" date="2015" name="Fungal Genet. Biol.">
        <title>Evolution of novel wood decay mechanisms in Agaricales revealed by the genome sequences of Fistulina hepatica and Cylindrobasidium torrendii.</title>
        <authorList>
            <person name="Floudas D."/>
            <person name="Held B.W."/>
            <person name="Riley R."/>
            <person name="Nagy L.G."/>
            <person name="Koehler G."/>
            <person name="Ransdell A.S."/>
            <person name="Younus H."/>
            <person name="Chow J."/>
            <person name="Chiniquy J."/>
            <person name="Lipzen A."/>
            <person name="Tritt A."/>
            <person name="Sun H."/>
            <person name="Haridas S."/>
            <person name="LaButti K."/>
            <person name="Ohm R.A."/>
            <person name="Kues U."/>
            <person name="Blanchette R.A."/>
            <person name="Grigoriev I.V."/>
            <person name="Minto R.E."/>
            <person name="Hibbett D.S."/>
        </authorList>
    </citation>
    <scope>NUCLEOTIDE SEQUENCE [LARGE SCALE GENOMIC DNA]</scope>
    <source>
        <strain evidence="3 4">FP15055 ss-10</strain>
    </source>
</reference>
<feature type="coiled-coil region" evidence="1">
    <location>
        <begin position="270"/>
        <end position="325"/>
    </location>
</feature>
<accession>A0A0D7AX89</accession>
<evidence type="ECO:0000256" key="2">
    <source>
        <dbReference type="SAM" id="MobiDB-lite"/>
    </source>
</evidence>
<dbReference type="EMBL" id="KN880730">
    <property type="protein sequence ID" value="KIY62988.1"/>
    <property type="molecule type" value="Genomic_DNA"/>
</dbReference>
<evidence type="ECO:0000256" key="1">
    <source>
        <dbReference type="SAM" id="Coils"/>
    </source>
</evidence>